<keyword evidence="5 6" id="KW-0009">Actin-binding</keyword>
<evidence type="ECO:0000256" key="5">
    <source>
        <dbReference type="ARBA" id="ARBA00023203"/>
    </source>
</evidence>
<dbReference type="Gene3D" id="3.40.850.10">
    <property type="entry name" value="Kinesin motor domain"/>
    <property type="match status" value="1"/>
</dbReference>
<name>F4Q2M7_CACFS</name>
<evidence type="ECO:0000313" key="9">
    <source>
        <dbReference type="Proteomes" id="UP000007797"/>
    </source>
</evidence>
<comment type="similarity">
    <text evidence="6">Belongs to the TRAFAC class myosin-kinesin ATPase superfamily. Myosin family.</text>
</comment>
<evidence type="ECO:0000256" key="2">
    <source>
        <dbReference type="ARBA" id="ARBA00022840"/>
    </source>
</evidence>
<evidence type="ECO:0000313" key="8">
    <source>
        <dbReference type="EMBL" id="EGG17494.1"/>
    </source>
</evidence>
<dbReference type="InterPro" id="IPR001609">
    <property type="entry name" value="Myosin_head_motor_dom-like"/>
</dbReference>
<dbReference type="Gene3D" id="1.20.120.720">
    <property type="entry name" value="Myosin VI head, motor domain, U50 subdomain"/>
    <property type="match status" value="1"/>
</dbReference>
<dbReference type="OrthoDB" id="6108017at2759"/>
<proteinExistence type="inferred from homology"/>
<dbReference type="GO" id="GO:0005524">
    <property type="term" value="F:ATP binding"/>
    <property type="evidence" value="ECO:0007669"/>
    <property type="project" value="UniProtKB-KW"/>
</dbReference>
<dbReference type="InterPro" id="IPR027417">
    <property type="entry name" value="P-loop_NTPase"/>
</dbReference>
<organism evidence="8 9">
    <name type="scientific">Cavenderia fasciculata</name>
    <name type="common">Slime mold</name>
    <name type="synonym">Dictyostelium fasciculatum</name>
    <dbReference type="NCBI Taxonomy" id="261658"/>
    <lineage>
        <taxon>Eukaryota</taxon>
        <taxon>Amoebozoa</taxon>
        <taxon>Evosea</taxon>
        <taxon>Eumycetozoa</taxon>
        <taxon>Dictyostelia</taxon>
        <taxon>Acytosteliales</taxon>
        <taxon>Cavenderiaceae</taxon>
        <taxon>Cavenderia</taxon>
    </lineage>
</organism>
<dbReference type="KEGG" id="dfa:DFA_08490"/>
<evidence type="ECO:0000259" key="7">
    <source>
        <dbReference type="PROSITE" id="PS51456"/>
    </source>
</evidence>
<dbReference type="GO" id="GO:0043327">
    <property type="term" value="P:chemotaxis to cAMP"/>
    <property type="evidence" value="ECO:0007669"/>
    <property type="project" value="TreeGrafter"/>
</dbReference>
<dbReference type="GO" id="GO:0005886">
    <property type="term" value="C:plasma membrane"/>
    <property type="evidence" value="ECO:0007669"/>
    <property type="project" value="TreeGrafter"/>
</dbReference>
<keyword evidence="2" id="KW-0067">ATP-binding</keyword>
<accession>F4Q2M7</accession>
<dbReference type="Proteomes" id="UP000007797">
    <property type="component" value="Unassembled WGS sequence"/>
</dbReference>
<dbReference type="Pfam" id="PF00063">
    <property type="entry name" value="Myosin_head"/>
    <property type="match status" value="1"/>
</dbReference>
<keyword evidence="4" id="KW-0505">Motor protein</keyword>
<protein>
    <submittedName>
        <fullName evidence="8">Myosin IK</fullName>
    </submittedName>
</protein>
<sequence>MRVLDDVCKTVHAVDSATADTKFIEKLIHQIQHPHFVVSNTGSSADEFTIKHYAGDVTYSIEEFCFKNNDNLYASIVCCLQSSTYSFIAGLFPEDMMDNKQAPTTASFKIRQSANYLVQRLSSCTPHYIRCIKPNDKKQAMSFVSSRVEHQVKYLGLLENVKVKRSGFAYRHYKNVFLDRFGKIFDQPPRGVPEFVEALMRVTKDIPADEFEEGKTKIFVKNPETIFVLEDLLMQKIDPVGYKQRVQAYKENQKLAQAKHSHGLKPKCLIQ</sequence>
<dbReference type="PANTHER" id="PTHR13140:SF743">
    <property type="entry name" value="MYOSIN-K HEAVY CHAIN"/>
    <property type="match status" value="1"/>
</dbReference>
<dbReference type="GO" id="GO:0016459">
    <property type="term" value="C:myosin complex"/>
    <property type="evidence" value="ECO:0007669"/>
    <property type="project" value="UniProtKB-KW"/>
</dbReference>
<keyword evidence="9" id="KW-1185">Reference proteome</keyword>
<feature type="domain" description="Myosin motor" evidence="7">
    <location>
        <begin position="1"/>
        <end position="234"/>
    </location>
</feature>
<dbReference type="GO" id="GO:0007015">
    <property type="term" value="P:actin filament organization"/>
    <property type="evidence" value="ECO:0007669"/>
    <property type="project" value="TreeGrafter"/>
</dbReference>
<dbReference type="EMBL" id="GL883021">
    <property type="protein sequence ID" value="EGG17494.1"/>
    <property type="molecule type" value="Genomic_DNA"/>
</dbReference>
<dbReference type="GeneID" id="14869517"/>
<dbReference type="GO" id="GO:0000146">
    <property type="term" value="F:microfilament motor activity"/>
    <property type="evidence" value="ECO:0007669"/>
    <property type="project" value="TreeGrafter"/>
</dbReference>
<dbReference type="PANTHER" id="PTHR13140">
    <property type="entry name" value="MYOSIN"/>
    <property type="match status" value="1"/>
</dbReference>
<dbReference type="SUPFAM" id="SSF52540">
    <property type="entry name" value="P-loop containing nucleoside triphosphate hydrolases"/>
    <property type="match status" value="1"/>
</dbReference>
<evidence type="ECO:0000256" key="6">
    <source>
        <dbReference type="PROSITE-ProRule" id="PRU00782"/>
    </source>
</evidence>
<keyword evidence="3 6" id="KW-0518">Myosin</keyword>
<dbReference type="GO" id="GO:0006897">
    <property type="term" value="P:endocytosis"/>
    <property type="evidence" value="ECO:0007669"/>
    <property type="project" value="TreeGrafter"/>
</dbReference>
<comment type="caution">
    <text evidence="6">Lacks conserved residue(s) required for the propagation of feature annotation.</text>
</comment>
<evidence type="ECO:0000256" key="1">
    <source>
        <dbReference type="ARBA" id="ARBA00022741"/>
    </source>
</evidence>
<keyword evidence="1" id="KW-0547">Nucleotide-binding</keyword>
<dbReference type="InterPro" id="IPR036961">
    <property type="entry name" value="Kinesin_motor_dom_sf"/>
</dbReference>
<dbReference type="SMART" id="SM00242">
    <property type="entry name" value="MYSc"/>
    <property type="match status" value="1"/>
</dbReference>
<dbReference type="Gene3D" id="1.20.58.530">
    <property type="match status" value="1"/>
</dbReference>
<evidence type="ECO:0000256" key="3">
    <source>
        <dbReference type="ARBA" id="ARBA00023123"/>
    </source>
</evidence>
<reference evidence="9" key="1">
    <citation type="journal article" date="2011" name="Genome Res.">
        <title>Phylogeny-wide analysis of social amoeba genomes highlights ancient origins for complex intercellular communication.</title>
        <authorList>
            <person name="Heidel A.J."/>
            <person name="Lawal H.M."/>
            <person name="Felder M."/>
            <person name="Schilde C."/>
            <person name="Helps N.R."/>
            <person name="Tunggal B."/>
            <person name="Rivero F."/>
            <person name="John U."/>
            <person name="Schleicher M."/>
            <person name="Eichinger L."/>
            <person name="Platzer M."/>
            <person name="Noegel A.A."/>
            <person name="Schaap P."/>
            <person name="Gloeckner G."/>
        </authorList>
    </citation>
    <scope>NUCLEOTIDE SEQUENCE [LARGE SCALE GENOMIC DNA]</scope>
    <source>
        <strain evidence="9">SH3</strain>
    </source>
</reference>
<dbReference type="GO" id="GO:0005737">
    <property type="term" value="C:cytoplasm"/>
    <property type="evidence" value="ECO:0007669"/>
    <property type="project" value="TreeGrafter"/>
</dbReference>
<feature type="region of interest" description="Actin-binding" evidence="6">
    <location>
        <begin position="114"/>
        <end position="136"/>
    </location>
</feature>
<dbReference type="PROSITE" id="PS51456">
    <property type="entry name" value="MYOSIN_MOTOR"/>
    <property type="match status" value="1"/>
</dbReference>
<dbReference type="GO" id="GO:0051015">
    <property type="term" value="F:actin filament binding"/>
    <property type="evidence" value="ECO:0007669"/>
    <property type="project" value="TreeGrafter"/>
</dbReference>
<gene>
    <name evidence="8" type="ORF">DFA_08490</name>
</gene>
<dbReference type="AlphaFoldDB" id="F4Q2M7"/>
<evidence type="ECO:0000256" key="4">
    <source>
        <dbReference type="ARBA" id="ARBA00023175"/>
    </source>
</evidence>
<dbReference type="STRING" id="1054147.F4Q2M7"/>
<dbReference type="RefSeq" id="XP_004355978.1">
    <property type="nucleotide sequence ID" value="XM_004355925.1"/>
</dbReference>